<gene>
    <name evidence="2" type="ORF">LCGC14_0174340</name>
</gene>
<comment type="caution">
    <text evidence="2">The sequence shown here is derived from an EMBL/GenBank/DDBJ whole genome shotgun (WGS) entry which is preliminary data.</text>
</comment>
<sequence length="129" mass="15150">MNNLQLDKVAFLSFGFLILQIWEHYPFDEVDEFKTMALWVVLFVLGSVLLFLTNSLRSKDPTIDPLFYFIFGAMFGTIGQYYLGYYLSLYLDTPLWVYNHPWIYSSPLSIVLWGIAGVLFIQIKKWVEN</sequence>
<keyword evidence="1" id="KW-0472">Membrane</keyword>
<name>A0A0F9X9B3_9ZZZZ</name>
<feature type="transmembrane region" description="Helical" evidence="1">
    <location>
        <begin position="66"/>
        <end position="83"/>
    </location>
</feature>
<proteinExistence type="predicted"/>
<evidence type="ECO:0000256" key="1">
    <source>
        <dbReference type="SAM" id="Phobius"/>
    </source>
</evidence>
<accession>A0A0F9X9B3</accession>
<feature type="transmembrane region" description="Helical" evidence="1">
    <location>
        <begin position="9"/>
        <end position="25"/>
    </location>
</feature>
<organism evidence="2">
    <name type="scientific">marine sediment metagenome</name>
    <dbReference type="NCBI Taxonomy" id="412755"/>
    <lineage>
        <taxon>unclassified sequences</taxon>
        <taxon>metagenomes</taxon>
        <taxon>ecological metagenomes</taxon>
    </lineage>
</organism>
<dbReference type="EMBL" id="LAZR01000069">
    <property type="protein sequence ID" value="KKN95566.1"/>
    <property type="molecule type" value="Genomic_DNA"/>
</dbReference>
<feature type="transmembrane region" description="Helical" evidence="1">
    <location>
        <begin position="103"/>
        <end position="123"/>
    </location>
</feature>
<feature type="transmembrane region" description="Helical" evidence="1">
    <location>
        <begin position="37"/>
        <end position="54"/>
    </location>
</feature>
<reference evidence="2" key="1">
    <citation type="journal article" date="2015" name="Nature">
        <title>Complex archaea that bridge the gap between prokaryotes and eukaryotes.</title>
        <authorList>
            <person name="Spang A."/>
            <person name="Saw J.H."/>
            <person name="Jorgensen S.L."/>
            <person name="Zaremba-Niedzwiedzka K."/>
            <person name="Martijn J."/>
            <person name="Lind A.E."/>
            <person name="van Eijk R."/>
            <person name="Schleper C."/>
            <person name="Guy L."/>
            <person name="Ettema T.J."/>
        </authorList>
    </citation>
    <scope>NUCLEOTIDE SEQUENCE</scope>
</reference>
<protein>
    <submittedName>
        <fullName evidence="2">Uncharacterized protein</fullName>
    </submittedName>
</protein>
<keyword evidence="1" id="KW-1133">Transmembrane helix</keyword>
<keyword evidence="1" id="KW-0812">Transmembrane</keyword>
<dbReference type="AlphaFoldDB" id="A0A0F9X9B3"/>
<evidence type="ECO:0000313" key="2">
    <source>
        <dbReference type="EMBL" id="KKN95566.1"/>
    </source>
</evidence>